<dbReference type="InterPro" id="IPR055170">
    <property type="entry name" value="GFO_IDH_MocA-like_dom"/>
</dbReference>
<dbReference type="SUPFAM" id="SSF55347">
    <property type="entry name" value="Glyceraldehyde-3-phosphate dehydrogenase-like, C-terminal domain"/>
    <property type="match status" value="1"/>
</dbReference>
<dbReference type="RefSeq" id="WP_237856548.1">
    <property type="nucleotide sequence ID" value="NZ_JAKLWS010000055.1"/>
</dbReference>
<gene>
    <name evidence="3" type="ORF">L6773_20705</name>
</gene>
<dbReference type="PANTHER" id="PTHR43818:SF5">
    <property type="entry name" value="OXIDOREDUCTASE FAMILY PROTEIN"/>
    <property type="match status" value="1"/>
</dbReference>
<dbReference type="Pfam" id="PF22725">
    <property type="entry name" value="GFO_IDH_MocA_C3"/>
    <property type="match status" value="1"/>
</dbReference>
<proteinExistence type="predicted"/>
<dbReference type="Gene3D" id="3.40.50.720">
    <property type="entry name" value="NAD(P)-binding Rossmann-like Domain"/>
    <property type="match status" value="1"/>
</dbReference>
<dbReference type="Proteomes" id="UP001165366">
    <property type="component" value="Unassembled WGS sequence"/>
</dbReference>
<dbReference type="InterPro" id="IPR000683">
    <property type="entry name" value="Gfo/Idh/MocA-like_OxRdtase_N"/>
</dbReference>
<evidence type="ECO:0000313" key="4">
    <source>
        <dbReference type="Proteomes" id="UP001165366"/>
    </source>
</evidence>
<reference evidence="3" key="2">
    <citation type="submission" date="2024-05" db="EMBL/GenBank/DDBJ databases">
        <title>Rhodohalobacter halophilus gen. nov., sp. nov., a moderately halophilic member of the family Balneolaceae.</title>
        <authorList>
            <person name="Xia J."/>
        </authorList>
    </citation>
    <scope>NUCLEOTIDE SEQUENCE</scope>
    <source>
        <strain evidence="3">WB101</strain>
    </source>
</reference>
<name>A0ABS9KJG9_9BACT</name>
<dbReference type="SUPFAM" id="SSF51735">
    <property type="entry name" value="NAD(P)-binding Rossmann-fold domains"/>
    <property type="match status" value="1"/>
</dbReference>
<organism evidence="3 4">
    <name type="scientific">Rhodohalobacter sulfatireducens</name>
    <dbReference type="NCBI Taxonomy" id="2911366"/>
    <lineage>
        <taxon>Bacteria</taxon>
        <taxon>Pseudomonadati</taxon>
        <taxon>Balneolota</taxon>
        <taxon>Balneolia</taxon>
        <taxon>Balneolales</taxon>
        <taxon>Balneolaceae</taxon>
        <taxon>Rhodohalobacter</taxon>
    </lineage>
</organism>
<dbReference type="PANTHER" id="PTHR43818">
    <property type="entry name" value="BCDNA.GH03377"/>
    <property type="match status" value="1"/>
</dbReference>
<reference evidence="3" key="1">
    <citation type="submission" date="2022-01" db="EMBL/GenBank/DDBJ databases">
        <authorList>
            <person name="Wang Y."/>
        </authorList>
    </citation>
    <scope>NUCLEOTIDE SEQUENCE</scope>
    <source>
        <strain evidence="3">WB101</strain>
    </source>
</reference>
<evidence type="ECO:0000259" key="1">
    <source>
        <dbReference type="Pfam" id="PF01408"/>
    </source>
</evidence>
<feature type="domain" description="Gfo/Idh/MocA-like oxidoreductase N-terminal" evidence="1">
    <location>
        <begin position="48"/>
        <end position="174"/>
    </location>
</feature>
<dbReference type="Pfam" id="PF01408">
    <property type="entry name" value="GFO_IDH_MocA"/>
    <property type="match status" value="1"/>
</dbReference>
<dbReference type="PROSITE" id="PS51318">
    <property type="entry name" value="TAT"/>
    <property type="match status" value="1"/>
</dbReference>
<dbReference type="Gene3D" id="3.30.360.10">
    <property type="entry name" value="Dihydrodipicolinate Reductase, domain 2"/>
    <property type="match status" value="1"/>
</dbReference>
<dbReference type="InterPro" id="IPR036291">
    <property type="entry name" value="NAD(P)-bd_dom_sf"/>
</dbReference>
<sequence length="447" mass="50227">MKKPTSLNRTSISRRSFVKNASLGAGGLMLFGSLPVSASAYVQGSELLKVALIGCGGRGTGAANHTLAADDGVKLIAMADIFPDRLNSSMEILSKIYSTDKVDVPEENKFIGFDAYKKAIELADVIILATPPGFRPFHFEEAVKQGKHIFMEKPVATDAPGIRRVLEAGREAQRKNLNVVVGLQRRYQRDYKEVKDRIDNGEIGDIISGQVYWNEERAWMKERLPEQTEMEYQLRNWFYFTWLSGDLPLEQHIHNLDIANWFIGEYPAKAEGMGGRTIRTGKEYGNIFDHNFIELTYPSGAKVMSQCRHQPGTVVRVAEVFQGTKGSTQTGFGYTPIIRERKTDRIIHEYQDQNDESGYQIEHRELYRAIRNGDLINNTEYAAKSNLSAIMVRMASYSGKEITWDDAMNGKKVLVPKVESFDDIPPILPDNDGFYPIAKPGVTEVLS</sequence>
<dbReference type="EMBL" id="JAKLWS010000055">
    <property type="protein sequence ID" value="MCG2591003.1"/>
    <property type="molecule type" value="Genomic_DNA"/>
</dbReference>
<evidence type="ECO:0000313" key="3">
    <source>
        <dbReference type="EMBL" id="MCG2591003.1"/>
    </source>
</evidence>
<accession>A0ABS9KJG9</accession>
<protein>
    <submittedName>
        <fullName evidence="3">Gfo/Idh/MocA family oxidoreductase</fullName>
    </submittedName>
</protein>
<feature type="domain" description="GFO/IDH/MocA-like oxidoreductase" evidence="2">
    <location>
        <begin position="191"/>
        <end position="327"/>
    </location>
</feature>
<keyword evidence="4" id="KW-1185">Reference proteome</keyword>
<dbReference type="InterPro" id="IPR050463">
    <property type="entry name" value="Gfo/Idh/MocA_oxidrdct_glycsds"/>
</dbReference>
<evidence type="ECO:0000259" key="2">
    <source>
        <dbReference type="Pfam" id="PF22725"/>
    </source>
</evidence>
<comment type="caution">
    <text evidence="3">The sequence shown here is derived from an EMBL/GenBank/DDBJ whole genome shotgun (WGS) entry which is preliminary data.</text>
</comment>
<dbReference type="InterPro" id="IPR006311">
    <property type="entry name" value="TAT_signal"/>
</dbReference>